<dbReference type="GeneID" id="25742226"/>
<reference evidence="3 4" key="1">
    <citation type="journal article" date="2013" name="BMC Genomics">
        <title>Reconstruction of the lipid metabolism for the microalga Monoraphidium neglectum from its genome sequence reveals characteristics suitable for biofuel production.</title>
        <authorList>
            <person name="Bogen C."/>
            <person name="Al-Dilaimi A."/>
            <person name="Albersmeier A."/>
            <person name="Wichmann J."/>
            <person name="Grundmann M."/>
            <person name="Rupp O."/>
            <person name="Lauersen K.J."/>
            <person name="Blifernez-Klassen O."/>
            <person name="Kalinowski J."/>
            <person name="Goesmann A."/>
            <person name="Mussgnug J.H."/>
            <person name="Kruse O."/>
        </authorList>
    </citation>
    <scope>NUCLEOTIDE SEQUENCE [LARGE SCALE GENOMIC DNA]</scope>
    <source>
        <strain evidence="3 4">SAG 48.87</strain>
    </source>
</reference>
<dbReference type="EMBL" id="KK102125">
    <property type="protein sequence ID" value="KIY98609.1"/>
    <property type="molecule type" value="Genomic_DNA"/>
</dbReference>
<dbReference type="AlphaFoldDB" id="A0A0D2M558"/>
<dbReference type="PANTHER" id="PTHR34407:SF1">
    <property type="entry name" value="SGNH HYDROLASE-TYPE ESTERASE DOMAIN-CONTAINING PROTEIN"/>
    <property type="match status" value="1"/>
</dbReference>
<feature type="transmembrane region" description="Helical" evidence="2">
    <location>
        <begin position="32"/>
        <end position="53"/>
    </location>
</feature>
<dbReference type="KEGG" id="mng:MNEG_9351"/>
<dbReference type="Gene3D" id="3.40.50.1110">
    <property type="entry name" value="SGNH hydrolase"/>
    <property type="match status" value="1"/>
</dbReference>
<feature type="region of interest" description="Disordered" evidence="1">
    <location>
        <begin position="1"/>
        <end position="24"/>
    </location>
</feature>
<keyword evidence="2" id="KW-0812">Transmembrane</keyword>
<evidence type="ECO:0000313" key="3">
    <source>
        <dbReference type="EMBL" id="KIY98609.1"/>
    </source>
</evidence>
<evidence type="ECO:0008006" key="5">
    <source>
        <dbReference type="Google" id="ProtNLM"/>
    </source>
</evidence>
<sequence length="463" mass="50716">MVAISSGFGSGDPVATRTSRAATHPDRPARRLALLLLVTTAAIALFPTTASAFSSRGPLSSDQRAAVERISALKLALSERLAAQGYKFEPSPRQWARLTQKLLTPGSVVKVVAFGGSVTVGYRYSKTSYPEQFVEWLRTSFPGVDFELTNMARRATAATFAALCLVQDMPEDADLVVVEYSINGYGGQCQCFTAPQNAGYETLIRRILKRSPQAAMMTFAAFMWLDKKGEREVYYNTGEDQHAVIARRYGIPMMSVRDSLYDVMFDPGNHYRINRSEILVDIVHVSDHGAKLYASYLAWGLRRQALRMIKHHGSRLEAAAAAPPAPMVAPLNRDAAMEDWPTFCAEGEGLQKVVAPSGEGAWQWVDEGSSACPGCHKYGFASKEVGAYLDIDVNSDVLSTQDKEADATVMLALSFLKSYSDMGKVRVSCKSGCTCKEVVMDAKNKTPTSELHTERMPISPHPQ</sequence>
<organism evidence="3 4">
    <name type="scientific">Monoraphidium neglectum</name>
    <dbReference type="NCBI Taxonomy" id="145388"/>
    <lineage>
        <taxon>Eukaryota</taxon>
        <taxon>Viridiplantae</taxon>
        <taxon>Chlorophyta</taxon>
        <taxon>core chlorophytes</taxon>
        <taxon>Chlorophyceae</taxon>
        <taxon>CS clade</taxon>
        <taxon>Sphaeropleales</taxon>
        <taxon>Selenastraceae</taxon>
        <taxon>Monoraphidium</taxon>
    </lineage>
</organism>
<evidence type="ECO:0000256" key="1">
    <source>
        <dbReference type="SAM" id="MobiDB-lite"/>
    </source>
</evidence>
<dbReference type="InterPro" id="IPR036514">
    <property type="entry name" value="SGNH_hydro_sf"/>
</dbReference>
<keyword evidence="4" id="KW-1185">Reference proteome</keyword>
<dbReference type="SUPFAM" id="SSF52266">
    <property type="entry name" value="SGNH hydrolase"/>
    <property type="match status" value="1"/>
</dbReference>
<dbReference type="PANTHER" id="PTHR34407">
    <property type="entry name" value="EXPRESSED PROTEIN"/>
    <property type="match status" value="1"/>
</dbReference>
<proteinExistence type="predicted"/>
<accession>A0A0D2M558</accession>
<name>A0A0D2M558_9CHLO</name>
<dbReference type="OrthoDB" id="536540at2759"/>
<dbReference type="RefSeq" id="XP_013897629.1">
    <property type="nucleotide sequence ID" value="XM_014042175.1"/>
</dbReference>
<keyword evidence="2" id="KW-1133">Transmembrane helix</keyword>
<evidence type="ECO:0000313" key="4">
    <source>
        <dbReference type="Proteomes" id="UP000054498"/>
    </source>
</evidence>
<evidence type="ECO:0000256" key="2">
    <source>
        <dbReference type="SAM" id="Phobius"/>
    </source>
</evidence>
<dbReference type="Proteomes" id="UP000054498">
    <property type="component" value="Unassembled WGS sequence"/>
</dbReference>
<protein>
    <recommendedName>
        <fullName evidence="5">SGNH hydrolase-type esterase domain-containing protein</fullName>
    </recommendedName>
</protein>
<keyword evidence="2" id="KW-0472">Membrane</keyword>
<dbReference type="CDD" id="cd00229">
    <property type="entry name" value="SGNH_hydrolase"/>
    <property type="match status" value="1"/>
</dbReference>
<gene>
    <name evidence="3" type="ORF">MNEG_9351</name>
</gene>